<dbReference type="PANTHER" id="PTHR46635:SF1">
    <property type="entry name" value="GLYCOSYL TRANSFERASE FAMILY 1 PROTEIN"/>
    <property type="match status" value="1"/>
</dbReference>
<evidence type="ECO:0000313" key="1">
    <source>
        <dbReference type="EMBL" id="DAD43243.1"/>
    </source>
</evidence>
<dbReference type="AlphaFoldDB" id="A0A822ZFA5"/>
<keyword evidence="2" id="KW-1185">Reference proteome</keyword>
<comment type="caution">
    <text evidence="1">The sequence shown here is derived from an EMBL/GenBank/DDBJ whole genome shotgun (WGS) entry which is preliminary data.</text>
</comment>
<protein>
    <submittedName>
        <fullName evidence="1">Uncharacterized protein</fullName>
    </submittedName>
</protein>
<sequence>MGVKLVEFWFCSLQVYSLEDGPVHVVWRNVRMPVTIVNTVNRREITVDWFAVSEALKRMYGVSHGWNSLPPMPMDGDTWSVMQSWVLPTRSFVEFVMFSRLEDYKLQVQTRTPSKDPTT</sequence>
<reference evidence="1 2" key="1">
    <citation type="journal article" date="2020" name="Mol. Biol. Evol.">
        <title>Distinct Expression and Methylation Patterns for Genes with Different Fates following a Single Whole-Genome Duplication in Flowering Plants.</title>
        <authorList>
            <person name="Shi T."/>
            <person name="Rahmani R.S."/>
            <person name="Gugger P.F."/>
            <person name="Wang M."/>
            <person name="Li H."/>
            <person name="Zhang Y."/>
            <person name="Li Z."/>
            <person name="Wang Q."/>
            <person name="Van de Peer Y."/>
            <person name="Marchal K."/>
            <person name="Chen J."/>
        </authorList>
    </citation>
    <scope>NUCLEOTIDE SEQUENCE [LARGE SCALE GENOMIC DNA]</scope>
    <source>
        <tissue evidence="1">Leaf</tissue>
    </source>
</reference>
<dbReference type="EMBL" id="DUZY01000006">
    <property type="protein sequence ID" value="DAD43243.1"/>
    <property type="molecule type" value="Genomic_DNA"/>
</dbReference>
<evidence type="ECO:0000313" key="2">
    <source>
        <dbReference type="Proteomes" id="UP000607653"/>
    </source>
</evidence>
<accession>A0A822ZFA5</accession>
<gene>
    <name evidence="1" type="ORF">HUJ06_001473</name>
</gene>
<name>A0A822ZFA5_NELNU</name>
<organism evidence="1 2">
    <name type="scientific">Nelumbo nucifera</name>
    <name type="common">Sacred lotus</name>
    <dbReference type="NCBI Taxonomy" id="4432"/>
    <lineage>
        <taxon>Eukaryota</taxon>
        <taxon>Viridiplantae</taxon>
        <taxon>Streptophyta</taxon>
        <taxon>Embryophyta</taxon>
        <taxon>Tracheophyta</taxon>
        <taxon>Spermatophyta</taxon>
        <taxon>Magnoliopsida</taxon>
        <taxon>Proteales</taxon>
        <taxon>Nelumbonaceae</taxon>
        <taxon>Nelumbo</taxon>
    </lineage>
</organism>
<dbReference type="Proteomes" id="UP000607653">
    <property type="component" value="Unassembled WGS sequence"/>
</dbReference>
<dbReference type="PANTHER" id="PTHR46635">
    <property type="entry name" value="GLYCOSYL TRANSFERASE FAMILY 1 PROTEIN"/>
    <property type="match status" value="1"/>
</dbReference>
<proteinExistence type="predicted"/>